<gene>
    <name evidence="3" type="ORF">PMEA_00013783</name>
</gene>
<reference evidence="3 4" key="1">
    <citation type="submission" date="2022-05" db="EMBL/GenBank/DDBJ databases">
        <authorList>
            <consortium name="Genoscope - CEA"/>
            <person name="William W."/>
        </authorList>
    </citation>
    <scope>NUCLEOTIDE SEQUENCE [LARGE SCALE GENOMIC DNA]</scope>
</reference>
<evidence type="ECO:0000313" key="3">
    <source>
        <dbReference type="EMBL" id="CAH3130037.1"/>
    </source>
</evidence>
<evidence type="ECO:0000313" key="4">
    <source>
        <dbReference type="Proteomes" id="UP001159428"/>
    </source>
</evidence>
<accession>A0AAU9WYH2</accession>
<proteinExistence type="predicted"/>
<comment type="caution">
    <text evidence="3">The sequence shown here is derived from an EMBL/GenBank/DDBJ whole genome shotgun (WGS) entry which is preliminary data.</text>
</comment>
<feature type="non-terminal residue" evidence="3">
    <location>
        <position position="1"/>
    </location>
</feature>
<evidence type="ECO:0000259" key="2">
    <source>
        <dbReference type="Pfam" id="PF04089"/>
    </source>
</evidence>
<dbReference type="InterPro" id="IPR007084">
    <property type="entry name" value="BRICHOS_dom"/>
</dbReference>
<sequence length="192" mass="21670">SQSSVSKYSVEFSEGGKTFKEEIAIDITKGTETFHVPKTSPNKSAGDIIYDFKKYRLKPSLFFMQQVTMIHLPAEKACYVANSVDKTPTPAVLKEALETHTFGTGEDVPTTSTEIQMKVVELLDDRSVLSIEMEDLCANLPIYVVVRRAMKPNDKEADVEYDEDVDEVIDEEARDFPEITNLYDIPNARKSY</sequence>
<evidence type="ECO:0000256" key="1">
    <source>
        <dbReference type="ARBA" id="ARBA00023157"/>
    </source>
</evidence>
<dbReference type="EMBL" id="CALNXJ010000024">
    <property type="protein sequence ID" value="CAH3130037.1"/>
    <property type="molecule type" value="Genomic_DNA"/>
</dbReference>
<feature type="domain" description="BRICHOS" evidence="2">
    <location>
        <begin position="64"/>
        <end position="143"/>
    </location>
</feature>
<name>A0AAU9WYH2_9CNID</name>
<keyword evidence="1" id="KW-1015">Disulfide bond</keyword>
<dbReference type="AlphaFoldDB" id="A0AAU9WYH2"/>
<dbReference type="Proteomes" id="UP001159428">
    <property type="component" value="Unassembled WGS sequence"/>
</dbReference>
<protein>
    <recommendedName>
        <fullName evidence="2">BRICHOS domain-containing protein</fullName>
    </recommendedName>
</protein>
<dbReference type="Pfam" id="PF04089">
    <property type="entry name" value="BRICHOS"/>
    <property type="match status" value="1"/>
</dbReference>
<organism evidence="3 4">
    <name type="scientific">Pocillopora meandrina</name>
    <dbReference type="NCBI Taxonomy" id="46732"/>
    <lineage>
        <taxon>Eukaryota</taxon>
        <taxon>Metazoa</taxon>
        <taxon>Cnidaria</taxon>
        <taxon>Anthozoa</taxon>
        <taxon>Hexacorallia</taxon>
        <taxon>Scleractinia</taxon>
        <taxon>Astrocoeniina</taxon>
        <taxon>Pocilloporidae</taxon>
        <taxon>Pocillopora</taxon>
    </lineage>
</organism>
<keyword evidence="4" id="KW-1185">Reference proteome</keyword>